<dbReference type="PANTHER" id="PTHR21234">
    <property type="entry name" value="PURINE NUCLEOSIDE PHOSPHORYLASE"/>
    <property type="match status" value="1"/>
</dbReference>
<feature type="chain" id="PRO_5001507559" description="Nucleoside phosphorylase domain-containing protein" evidence="1">
    <location>
        <begin position="25"/>
        <end position="339"/>
    </location>
</feature>
<protein>
    <recommendedName>
        <fullName evidence="2">Nucleoside phosphorylase domain-containing protein</fullName>
    </recommendedName>
</protein>
<name>A0A022RCU2_ERYGU</name>
<dbReference type="EMBL" id="KI630509">
    <property type="protein sequence ID" value="EYU38056.1"/>
    <property type="molecule type" value="Genomic_DNA"/>
</dbReference>
<dbReference type="SUPFAM" id="SSF53167">
    <property type="entry name" value="Purine and uridine phosphorylases"/>
    <property type="match status" value="1"/>
</dbReference>
<proteinExistence type="predicted"/>
<accession>A0A022RCU2</accession>
<dbReference type="GO" id="GO:0009116">
    <property type="term" value="P:nucleoside metabolic process"/>
    <property type="evidence" value="ECO:0007669"/>
    <property type="project" value="InterPro"/>
</dbReference>
<evidence type="ECO:0000313" key="3">
    <source>
        <dbReference type="EMBL" id="EYU38056.1"/>
    </source>
</evidence>
<evidence type="ECO:0000313" key="4">
    <source>
        <dbReference type="Proteomes" id="UP000030748"/>
    </source>
</evidence>
<dbReference type="OMA" id="KVIYVKC"/>
<feature type="signal peptide" evidence="1">
    <location>
        <begin position="1"/>
        <end position="24"/>
    </location>
</feature>
<keyword evidence="4" id="KW-1185">Reference proteome</keyword>
<dbReference type="CDD" id="cd09008">
    <property type="entry name" value="MTAN"/>
    <property type="match status" value="1"/>
</dbReference>
<dbReference type="InterPro" id="IPR000845">
    <property type="entry name" value="Nucleoside_phosphorylase_d"/>
</dbReference>
<dbReference type="InterPro" id="IPR035994">
    <property type="entry name" value="Nucleoside_phosphorylase_sf"/>
</dbReference>
<dbReference type="Gene3D" id="3.40.50.1580">
    <property type="entry name" value="Nucleoside phosphorylase domain"/>
    <property type="match status" value="1"/>
</dbReference>
<dbReference type="KEGG" id="egt:105957300"/>
<organism evidence="3 4">
    <name type="scientific">Erythranthe guttata</name>
    <name type="common">Yellow monkey flower</name>
    <name type="synonym">Mimulus guttatus</name>
    <dbReference type="NCBI Taxonomy" id="4155"/>
    <lineage>
        <taxon>Eukaryota</taxon>
        <taxon>Viridiplantae</taxon>
        <taxon>Streptophyta</taxon>
        <taxon>Embryophyta</taxon>
        <taxon>Tracheophyta</taxon>
        <taxon>Spermatophyta</taxon>
        <taxon>Magnoliopsida</taxon>
        <taxon>eudicotyledons</taxon>
        <taxon>Gunneridae</taxon>
        <taxon>Pentapetalae</taxon>
        <taxon>asterids</taxon>
        <taxon>lamiids</taxon>
        <taxon>Lamiales</taxon>
        <taxon>Phrymaceae</taxon>
        <taxon>Erythranthe</taxon>
    </lineage>
</organism>
<dbReference type="PANTHER" id="PTHR21234:SF30">
    <property type="entry name" value="PHOSPHORYLASE SUPERFAMILY PROTEIN"/>
    <property type="match status" value="1"/>
</dbReference>
<evidence type="ECO:0000256" key="1">
    <source>
        <dbReference type="SAM" id="SignalP"/>
    </source>
</evidence>
<dbReference type="OrthoDB" id="1916878at2759"/>
<dbReference type="STRING" id="4155.A0A022RCU2"/>
<dbReference type="Pfam" id="PF01048">
    <property type="entry name" value="PNP_UDP_1"/>
    <property type="match status" value="1"/>
</dbReference>
<keyword evidence="1" id="KW-0732">Signal</keyword>
<dbReference type="AlphaFoldDB" id="A0A022RCU2"/>
<dbReference type="Proteomes" id="UP000030748">
    <property type="component" value="Unassembled WGS sequence"/>
</dbReference>
<dbReference type="GO" id="GO:0003824">
    <property type="term" value="F:catalytic activity"/>
    <property type="evidence" value="ECO:0007669"/>
    <property type="project" value="InterPro"/>
</dbReference>
<dbReference type="eggNOG" id="ENOG502QTFZ">
    <property type="taxonomic scope" value="Eukaryota"/>
</dbReference>
<sequence>MSTKHCLLLLLLHLLAIIVLTVSAFPLEREKSLAIIREINRRGPYLALITVFPTEEYAFFSSDPFINDSKFPYVDLSGRRFRVGMVEDKKVIYVRCGVGMVNAASATQQMVDIFNIKGVIHFGISGNTNSSLCIGDVTIPKEFANTGLWDWLKSNETIPENDVAVLNIENYNVPNGGYNSLGRIGYRAEQFYSEGGEPNSAQLMLWFHVTNNWLQLATTLQGMKLERCVNSSLCLDTDPKVVIGLRGSTANTFVDNASYRNFLFLNFGVSSADMESSAVLMTSLSNGYPAIIFRGLSDLAGGQNGHNTVRLFGSLAASNVAKVVLQFIKLLPNEDHFQF</sequence>
<feature type="domain" description="Nucleoside phosphorylase" evidence="2">
    <location>
        <begin position="46"/>
        <end position="329"/>
    </location>
</feature>
<gene>
    <name evidence="3" type="ORF">MIMGU_mgv1a009527mg</name>
</gene>
<evidence type="ECO:0000259" key="2">
    <source>
        <dbReference type="Pfam" id="PF01048"/>
    </source>
</evidence>
<reference evidence="3 4" key="1">
    <citation type="journal article" date="2013" name="Proc. Natl. Acad. Sci. U.S.A.">
        <title>Fine-scale variation in meiotic recombination in Mimulus inferred from population shotgun sequencing.</title>
        <authorList>
            <person name="Hellsten U."/>
            <person name="Wright K.M."/>
            <person name="Jenkins J."/>
            <person name="Shu S."/>
            <person name="Yuan Y."/>
            <person name="Wessler S.R."/>
            <person name="Schmutz J."/>
            <person name="Willis J.H."/>
            <person name="Rokhsar D.S."/>
        </authorList>
    </citation>
    <scope>NUCLEOTIDE SEQUENCE [LARGE SCALE GENOMIC DNA]</scope>
    <source>
        <strain evidence="4">cv. DUN x IM62</strain>
    </source>
</reference>